<feature type="domain" description="Type VI secretion system component TssM1 N-terminal" evidence="2">
    <location>
        <begin position="119"/>
        <end position="349"/>
    </location>
</feature>
<evidence type="ECO:0000256" key="1">
    <source>
        <dbReference type="SAM" id="Phobius"/>
    </source>
</evidence>
<keyword evidence="1" id="KW-0812">Transmembrane</keyword>
<evidence type="ECO:0000313" key="4">
    <source>
        <dbReference type="Proteomes" id="UP000199460"/>
    </source>
</evidence>
<dbReference type="InterPro" id="IPR053156">
    <property type="entry name" value="T6SS_TssM-like"/>
</dbReference>
<dbReference type="EMBL" id="FNJJ01000006">
    <property type="protein sequence ID" value="SDP80234.1"/>
    <property type="molecule type" value="Genomic_DNA"/>
</dbReference>
<dbReference type="Pfam" id="PF14331">
    <property type="entry name" value="IcmF-related_N"/>
    <property type="match status" value="1"/>
</dbReference>
<evidence type="ECO:0000259" key="2">
    <source>
        <dbReference type="Pfam" id="PF14331"/>
    </source>
</evidence>
<dbReference type="AlphaFoldDB" id="A0A1H0VPG5"/>
<keyword evidence="1" id="KW-1133">Transmembrane helix</keyword>
<dbReference type="Proteomes" id="UP000199460">
    <property type="component" value="Unassembled WGS sequence"/>
</dbReference>
<organism evidence="3 4">
    <name type="scientific">Ectopseudomonas guguanensis</name>
    <dbReference type="NCBI Taxonomy" id="1198456"/>
    <lineage>
        <taxon>Bacteria</taxon>
        <taxon>Pseudomonadati</taxon>
        <taxon>Pseudomonadota</taxon>
        <taxon>Gammaproteobacteria</taxon>
        <taxon>Pseudomonadales</taxon>
        <taxon>Pseudomonadaceae</taxon>
        <taxon>Ectopseudomonas</taxon>
    </lineage>
</organism>
<proteinExistence type="predicted"/>
<keyword evidence="1" id="KW-0472">Membrane</keyword>
<sequence length="1274" mass="142197">MSPLAIILGVVGIILLVIALAALFWWLRTQSGMAIRTFYAAVRRMEHEQGIESRYQIPWLMLLGDPREGSQLCLDWQLMPVGRPAWFGRWWADQDGALLVVPQGVFLPGDGSTASTFVWRRLLSMLLRLRGQRPLDGVIWNIPLGQLQDGAQSAADVIVLRRRFAELLQRLGLGLPVYVLITGLEEMPGFQELVSALPEEGRTRLLGWSSSYGLDAGWQSYWLDDALESVVQSMQGAILEVGALKGELAEDLYRLPDLLLALKGNLRNLLEPVFQGNTQGEAPRLRGLYLGASQARVESNGEQLYPGESVSTQGAFTQLLWRQRLLAEQGLAQALPRVLRLRQRWQKTVGGVAAVLALCWLVGMLWVWQARQQDARELSRLVQEVHSGHVNLRAPERRQEQARLNVQGFWRLLQQTPRWHFSSLVYPTSWGSSLDNQMDLLLRGMARREALLPLQQLQEYQLKTLLDIRNEQRRPDVESAQPDQWPNYVKARTLAEGVVSLERQNRLLNDALTGQEGFVETLAQLSNDALGLNLDPSSLPRRAFYDQTLRSLAAPGLRPVDLEPNRKHLSAQFQTLMKFWLAQYFLAGNFVTPAGYLKRSLNDLEYGRDTSLNKLEEINSLVGHLEDLIILTNSAWSHGSGEELVAGYRDLMNDVKQSRLLGPAVEASVTLEAEQLRKGFHSQWIEGAASRDNLLQRQAGGTLVLQEHISKLSRSISDLLKRDFAVSAMRRTDGAVDARAVIHLTEQQITRALVYQSSYQSFVAQELAQISPAYRPGMLKAAEQAAALAMWTELTTSAGSYVQVSSESRFNVSVEKAMEIIQALAALGRADLANTLQSQLTLRAMADVDGVLADIDSLPLFTERYPVSEWDGKPNLGLKLFRATDVQDLKASLSRQFAQISVSIDRVRPELTWLRTQADLPLSLQDKVSRLGSIMDEMQKYKTQNPTSAPALFEQLVSRDLVELDIDNCLQVLSTASLPQGGGDLARYTRDITDQVHRRCSQLQVQGAAQAWSALADYFNQYLAGRFPFSYSLENGDADPARVKHLLDLIDTHLEVAEKGLVLAPPGSRLAAEDFLSRMKQARSWLGPMFVRDKTGAVGVELEVRWRTDREDERGADQVIAWTLNGAGRQITHPGESGERLRWSVGDPLQLVLRWARDSSQRPVIDPLQPSMAVNGLEAGWEYRGPWALLRMMRSHVVPQRLPNMDYTDFPLTLQVPVRGAPDAGAQAQMFMRLSLLGQGSKLPLSIQPLPVVAPGSPFSSFQLQALQGGVATP</sequence>
<protein>
    <submittedName>
        <fullName evidence="3">Type VI secretion system protein ImpL</fullName>
    </submittedName>
</protein>
<dbReference type="OrthoDB" id="9758229at2"/>
<keyword evidence="4" id="KW-1185">Reference proteome</keyword>
<name>A0A1H0VPG5_9GAMM</name>
<dbReference type="InterPro" id="IPR025743">
    <property type="entry name" value="TssM1_N"/>
</dbReference>
<feature type="transmembrane region" description="Helical" evidence="1">
    <location>
        <begin position="349"/>
        <end position="368"/>
    </location>
</feature>
<feature type="transmembrane region" description="Helical" evidence="1">
    <location>
        <begin position="6"/>
        <end position="27"/>
    </location>
</feature>
<gene>
    <name evidence="3" type="ORF">SAMN05216213_1065</name>
</gene>
<dbReference type="PANTHER" id="PTHR36153:SF1">
    <property type="entry name" value="TYPE VI SECRETION SYSTEM COMPONENT TSSM1"/>
    <property type="match status" value="1"/>
</dbReference>
<reference evidence="4" key="1">
    <citation type="submission" date="2016-10" db="EMBL/GenBank/DDBJ databases">
        <authorList>
            <person name="Varghese N."/>
            <person name="Submissions S."/>
        </authorList>
    </citation>
    <scope>NUCLEOTIDE SEQUENCE [LARGE SCALE GENOMIC DNA]</scope>
    <source>
        <strain evidence="4">JCM 18416</strain>
    </source>
</reference>
<evidence type="ECO:0000313" key="3">
    <source>
        <dbReference type="EMBL" id="SDP80234.1"/>
    </source>
</evidence>
<dbReference type="PANTHER" id="PTHR36153">
    <property type="entry name" value="INNER MEMBRANE PROTEIN-RELATED"/>
    <property type="match status" value="1"/>
</dbReference>
<dbReference type="GeneID" id="300931751"/>
<dbReference type="RefSeq" id="WP_090430435.1">
    <property type="nucleotide sequence ID" value="NZ_FNJJ01000006.1"/>
</dbReference>
<accession>A0A1H0VPG5</accession>